<dbReference type="SMART" id="SM00346">
    <property type="entry name" value="HTH_ICLR"/>
    <property type="match status" value="1"/>
</dbReference>
<accession>H5URZ4</accession>
<dbReference type="Gene3D" id="1.10.10.10">
    <property type="entry name" value="Winged helix-like DNA-binding domain superfamily/Winged helix DNA-binding domain"/>
    <property type="match status" value="1"/>
</dbReference>
<dbReference type="EMBL" id="BAFE01000052">
    <property type="protein sequence ID" value="GAB48502.1"/>
    <property type="molecule type" value="Genomic_DNA"/>
</dbReference>
<sequence length="253" mass="26902">MRVSKVPAATNTLRILRHLASRRGPVTAMSIAAALDLPRSSVYHLLAVMTEAGFVVHLEEERLYGLGPAASELSFAYVRQAPLARLAHTALATLVDAVGESAHLSVLHGRDVVYVIEMRAAGRPVLVSDVGVRLPAHLTASGRAILADLSAAQVRALFPGKESFAGVGGEPWTPTRLRAELRKARTRGWAVETGDVTPGLSSVAVPVHDHLGWPAAALALTFEDRRVGPEGHPRLAAELTAVARRLAARLRTG</sequence>
<dbReference type="RefSeq" id="WP_009482400.1">
    <property type="nucleotide sequence ID" value="NZ_BAFE01000052.1"/>
</dbReference>
<dbReference type="Gene3D" id="3.30.450.40">
    <property type="match status" value="1"/>
</dbReference>
<proteinExistence type="predicted"/>
<feature type="domain" description="IclR-ED" evidence="5">
    <location>
        <begin position="69"/>
        <end position="252"/>
    </location>
</feature>
<dbReference type="InterPro" id="IPR014757">
    <property type="entry name" value="Tscrpt_reg_IclR_C"/>
</dbReference>
<dbReference type="PROSITE" id="PS51077">
    <property type="entry name" value="HTH_ICLR"/>
    <property type="match status" value="1"/>
</dbReference>
<dbReference type="InterPro" id="IPR005471">
    <property type="entry name" value="Tscrpt_reg_IclR_N"/>
</dbReference>
<keyword evidence="2" id="KW-0238">DNA-binding</keyword>
<evidence type="ECO:0000256" key="3">
    <source>
        <dbReference type="ARBA" id="ARBA00023163"/>
    </source>
</evidence>
<dbReference type="GO" id="GO:0003677">
    <property type="term" value="F:DNA binding"/>
    <property type="evidence" value="ECO:0007669"/>
    <property type="project" value="UniProtKB-KW"/>
</dbReference>
<dbReference type="InterPro" id="IPR050707">
    <property type="entry name" value="HTH_MetabolicPath_Reg"/>
</dbReference>
<dbReference type="GO" id="GO:0003700">
    <property type="term" value="F:DNA-binding transcription factor activity"/>
    <property type="evidence" value="ECO:0007669"/>
    <property type="project" value="TreeGrafter"/>
</dbReference>
<evidence type="ECO:0000256" key="2">
    <source>
        <dbReference type="ARBA" id="ARBA00023125"/>
    </source>
</evidence>
<dbReference type="STRING" id="1089455.MOPEL_073_01430"/>
<dbReference type="CDD" id="cd00090">
    <property type="entry name" value="HTH_ARSR"/>
    <property type="match status" value="1"/>
</dbReference>
<dbReference type="PANTHER" id="PTHR30136:SF2">
    <property type="entry name" value="TRANSCRIPTIONAL REGULATOR ICLR"/>
    <property type="match status" value="1"/>
</dbReference>
<dbReference type="PROSITE" id="PS51078">
    <property type="entry name" value="ICLR_ED"/>
    <property type="match status" value="1"/>
</dbReference>
<dbReference type="InterPro" id="IPR036390">
    <property type="entry name" value="WH_DNA-bd_sf"/>
</dbReference>
<feature type="domain" description="HTH iclR-type" evidence="4">
    <location>
        <begin position="6"/>
        <end position="68"/>
    </location>
</feature>
<protein>
    <submittedName>
        <fullName evidence="6">Putative IclR family transcriptional regulator</fullName>
    </submittedName>
</protein>
<dbReference type="GO" id="GO:0045892">
    <property type="term" value="P:negative regulation of DNA-templated transcription"/>
    <property type="evidence" value="ECO:0007669"/>
    <property type="project" value="TreeGrafter"/>
</dbReference>
<dbReference type="Proteomes" id="UP000004367">
    <property type="component" value="Unassembled WGS sequence"/>
</dbReference>
<dbReference type="eggNOG" id="COG1414">
    <property type="taxonomic scope" value="Bacteria"/>
</dbReference>
<dbReference type="InterPro" id="IPR029016">
    <property type="entry name" value="GAF-like_dom_sf"/>
</dbReference>
<gene>
    <name evidence="6" type="ORF">MOPEL_073_01430</name>
</gene>
<name>H5URZ4_9MICO</name>
<evidence type="ECO:0000313" key="7">
    <source>
        <dbReference type="Proteomes" id="UP000004367"/>
    </source>
</evidence>
<organism evidence="6 7">
    <name type="scientific">Mobilicoccus pelagius NBRC 104925</name>
    <dbReference type="NCBI Taxonomy" id="1089455"/>
    <lineage>
        <taxon>Bacteria</taxon>
        <taxon>Bacillati</taxon>
        <taxon>Actinomycetota</taxon>
        <taxon>Actinomycetes</taxon>
        <taxon>Micrococcales</taxon>
        <taxon>Dermatophilaceae</taxon>
        <taxon>Mobilicoccus</taxon>
    </lineage>
</organism>
<evidence type="ECO:0000256" key="1">
    <source>
        <dbReference type="ARBA" id="ARBA00023015"/>
    </source>
</evidence>
<dbReference type="Pfam" id="PF01614">
    <property type="entry name" value="IclR_C"/>
    <property type="match status" value="1"/>
</dbReference>
<dbReference type="Pfam" id="PF09339">
    <property type="entry name" value="HTH_IclR"/>
    <property type="match status" value="1"/>
</dbReference>
<dbReference type="PANTHER" id="PTHR30136">
    <property type="entry name" value="HELIX-TURN-HELIX TRANSCRIPTIONAL REGULATOR, ICLR FAMILY"/>
    <property type="match status" value="1"/>
</dbReference>
<dbReference type="SUPFAM" id="SSF55781">
    <property type="entry name" value="GAF domain-like"/>
    <property type="match status" value="1"/>
</dbReference>
<keyword evidence="3" id="KW-0804">Transcription</keyword>
<evidence type="ECO:0000313" key="6">
    <source>
        <dbReference type="EMBL" id="GAB48502.1"/>
    </source>
</evidence>
<comment type="caution">
    <text evidence="6">The sequence shown here is derived from an EMBL/GenBank/DDBJ whole genome shotgun (WGS) entry which is preliminary data.</text>
</comment>
<dbReference type="InterPro" id="IPR036388">
    <property type="entry name" value="WH-like_DNA-bd_sf"/>
</dbReference>
<keyword evidence="7" id="KW-1185">Reference proteome</keyword>
<evidence type="ECO:0000259" key="4">
    <source>
        <dbReference type="PROSITE" id="PS51077"/>
    </source>
</evidence>
<dbReference type="SUPFAM" id="SSF46785">
    <property type="entry name" value="Winged helix' DNA-binding domain"/>
    <property type="match status" value="1"/>
</dbReference>
<reference evidence="6 7" key="1">
    <citation type="submission" date="2012-02" db="EMBL/GenBank/DDBJ databases">
        <title>Whole genome shotgun sequence of Mobilicoccus pelagius NBRC 104925.</title>
        <authorList>
            <person name="Yoshida Y."/>
            <person name="Hosoyama A."/>
            <person name="Tsuchikane K."/>
            <person name="Katsumata H."/>
            <person name="Yamazaki S."/>
            <person name="Fujita N."/>
        </authorList>
    </citation>
    <scope>NUCLEOTIDE SEQUENCE [LARGE SCALE GENOMIC DNA]</scope>
    <source>
        <strain evidence="6 7">NBRC 104925</strain>
    </source>
</reference>
<evidence type="ECO:0000259" key="5">
    <source>
        <dbReference type="PROSITE" id="PS51078"/>
    </source>
</evidence>
<dbReference type="InterPro" id="IPR011991">
    <property type="entry name" value="ArsR-like_HTH"/>
</dbReference>
<dbReference type="AlphaFoldDB" id="H5URZ4"/>
<keyword evidence="1" id="KW-0805">Transcription regulation</keyword>